<accession>A0A2T6ZZU6</accession>
<dbReference type="STRING" id="42251.A0A2T6ZZU6"/>
<keyword evidence="3" id="KW-1185">Reference proteome</keyword>
<evidence type="ECO:0000313" key="3">
    <source>
        <dbReference type="Proteomes" id="UP000244722"/>
    </source>
</evidence>
<evidence type="ECO:0000256" key="1">
    <source>
        <dbReference type="SAM" id="MobiDB-lite"/>
    </source>
</evidence>
<dbReference type="AlphaFoldDB" id="A0A2T6ZZU6"/>
<protein>
    <submittedName>
        <fullName evidence="2">SGT1 protein-domain-containing protein</fullName>
    </submittedName>
</protein>
<dbReference type="PANTHER" id="PTHR13060">
    <property type="entry name" value="SGT1 PROTEIN HSGT1 SUPPRESSOR OF GCR2"/>
    <property type="match status" value="1"/>
</dbReference>
<dbReference type="PANTHER" id="PTHR13060:SF0">
    <property type="entry name" value="PROTEIN ECDYSONELESS HOMOLOG"/>
    <property type="match status" value="1"/>
</dbReference>
<dbReference type="InterPro" id="IPR010770">
    <property type="entry name" value="Ecd"/>
</dbReference>
<dbReference type="Proteomes" id="UP000244722">
    <property type="component" value="Unassembled WGS sequence"/>
</dbReference>
<organism evidence="2 3">
    <name type="scientific">Tuber borchii</name>
    <name type="common">White truffle</name>
    <dbReference type="NCBI Taxonomy" id="42251"/>
    <lineage>
        <taxon>Eukaryota</taxon>
        <taxon>Fungi</taxon>
        <taxon>Dikarya</taxon>
        <taxon>Ascomycota</taxon>
        <taxon>Pezizomycotina</taxon>
        <taxon>Pezizomycetes</taxon>
        <taxon>Pezizales</taxon>
        <taxon>Tuberaceae</taxon>
        <taxon>Tuber</taxon>
    </lineage>
</organism>
<dbReference type="GO" id="GO:0005634">
    <property type="term" value="C:nucleus"/>
    <property type="evidence" value="ECO:0007669"/>
    <property type="project" value="TreeGrafter"/>
</dbReference>
<feature type="region of interest" description="Disordered" evidence="1">
    <location>
        <begin position="382"/>
        <end position="407"/>
    </location>
</feature>
<proteinExistence type="predicted"/>
<feature type="compositionally biased region" description="Acidic residues" evidence="1">
    <location>
        <begin position="426"/>
        <end position="445"/>
    </location>
</feature>
<name>A0A2T6ZZU6_TUBBO</name>
<feature type="region of interest" description="Disordered" evidence="1">
    <location>
        <begin position="426"/>
        <end position="497"/>
    </location>
</feature>
<dbReference type="OrthoDB" id="27237at2759"/>
<evidence type="ECO:0000313" key="2">
    <source>
        <dbReference type="EMBL" id="PUU80993.1"/>
    </source>
</evidence>
<dbReference type="EMBL" id="NESQ01000053">
    <property type="protein sequence ID" value="PUU80993.1"/>
    <property type="molecule type" value="Genomic_DNA"/>
</dbReference>
<reference evidence="2 3" key="1">
    <citation type="submission" date="2017-04" db="EMBL/GenBank/DDBJ databases">
        <title>Draft genome sequence of Tuber borchii Vittad., a whitish edible truffle.</title>
        <authorList>
            <consortium name="DOE Joint Genome Institute"/>
            <person name="Murat C."/>
            <person name="Kuo A."/>
            <person name="Barry K.W."/>
            <person name="Clum A."/>
            <person name="Dockter R.B."/>
            <person name="Fauchery L."/>
            <person name="Iotti M."/>
            <person name="Kohler A."/>
            <person name="Labutti K."/>
            <person name="Lindquist E.A."/>
            <person name="Lipzen A."/>
            <person name="Ohm R.A."/>
            <person name="Wang M."/>
            <person name="Grigoriev I.V."/>
            <person name="Zambonelli A."/>
            <person name="Martin F.M."/>
        </authorList>
    </citation>
    <scope>NUCLEOTIDE SEQUENCE [LARGE SCALE GENOMIC DNA]</scope>
    <source>
        <strain evidence="2 3">Tbo3840</strain>
    </source>
</reference>
<comment type="caution">
    <text evidence="2">The sequence shown here is derived from an EMBL/GenBank/DDBJ whole genome shotgun (WGS) entry which is preliminary data.</text>
</comment>
<gene>
    <name evidence="2" type="ORF">B9Z19DRAFT_1169363</name>
</gene>
<feature type="compositionally biased region" description="Acidic residues" evidence="1">
    <location>
        <begin position="452"/>
        <end position="467"/>
    </location>
</feature>
<sequence length="594" mass="66253">MEANTDPFIPGFGQFHGIPQRTLPDDCVEYTLIIIDQTSDQTAIRAELEKVKQTAEKFVEGVTADYIWQRDSFQLELAESEAVGWCLRGKTEYGDSVDDEWLIVWILRELTRNIPNLWLRVYDTDGEFLLIEAASTLPRWLNPEIADNRVWIHDANLLAIPLTATPVPIDHIKPAAYSLTLKEAYSILVSDSRALLQRIHLVEEEAFYRLARYPKAIQGHLHYAEALVPRTCAMVLHEAPESIAAAVEAFYLRDPISLKSLKPMNHFPPRDMATISVKFTKVLYAQLKSQEFEPPSEGGFKASHDMPNANAIGMKLACGFEMLISDNAAPQISSEARKNMVRRVKDILLKKTPPTNEEISSWPRRIDDENWLDINYEELERNLSGQNADPPSSSRGAKEVESGWGDKQAEETLKKMVKRFEAFLNDEDAGAEGAEVGDIDSDDGSDDGHNEESDDSDEDKEVSFDEVEFSRMMREMMGMPTQPRGDGEEEGGNEEAKIREVMAEVEEELKEAGVIERGKSMAKIQEARGGGDGDVSDHGDGEVNIDYALAKNMLESFKGQGGLPGPGGNLLAQMGIALPRDEPEDGKNHEANSK</sequence>
<feature type="compositionally biased region" description="Polar residues" evidence="1">
    <location>
        <begin position="383"/>
        <end position="395"/>
    </location>
</feature>
<dbReference type="Pfam" id="PF07093">
    <property type="entry name" value="SGT1"/>
    <property type="match status" value="1"/>
</dbReference>